<dbReference type="PROSITE" id="PS00379">
    <property type="entry name" value="CDP_ALCOHOL_P_TRANSF"/>
    <property type="match status" value="1"/>
</dbReference>
<evidence type="ECO:0000256" key="2">
    <source>
        <dbReference type="RuleBase" id="RU003750"/>
    </source>
</evidence>
<keyword evidence="6" id="KW-1185">Reference proteome</keyword>
<feature type="region of interest" description="Disordered" evidence="3">
    <location>
        <begin position="346"/>
        <end position="401"/>
    </location>
</feature>
<dbReference type="GO" id="GO:0016020">
    <property type="term" value="C:membrane"/>
    <property type="evidence" value="ECO:0007669"/>
    <property type="project" value="InterPro"/>
</dbReference>
<comment type="similarity">
    <text evidence="2">Belongs to the CDP-alcohol phosphatidyltransferase class-I family.</text>
</comment>
<dbReference type="EMBL" id="VKHS01000367">
    <property type="protein sequence ID" value="MBB0230862.1"/>
    <property type="molecule type" value="Genomic_DNA"/>
</dbReference>
<sequence>MRRDIPPLPHVREITQKKRDAWWTVLLVDPVATPLVRWTAIHTRLTPDAITWLALFLGLGAAACFALADWQWLLLGALLYHLSFVLDCMDGKLARLTGTGSIFGAWLDYVFDRIRVLACAIALMGGQYAATGEVVYLWLALAVVFLDMLRYLDALQIFKVRHEMRKQLKARAQRAREAENAIELAFMEDLLRENPSADAESDRDARATEEARERARAAMGEDPARGVDGPEPGEGSAREPGAPSDASPAGTPPPPVAVVDLHREFRSRFPWYLRCRSFLLRHRIRTHLVSGIEFQMAVFIIAPALNAVVPVTIAAGVLLLVFELAIIYKLQLSTRDFGRTLADFDRREEHRRERDRERRATTGAGAAGMIPAQVVPAAETADGPASEPIAAPARKPAGEPV</sequence>
<feature type="transmembrane region" description="Helical" evidence="4">
    <location>
        <begin position="136"/>
        <end position="158"/>
    </location>
</feature>
<dbReference type="InterPro" id="IPR048254">
    <property type="entry name" value="CDP_ALCOHOL_P_TRANSF_CS"/>
</dbReference>
<dbReference type="Proteomes" id="UP000530234">
    <property type="component" value="Unassembled WGS sequence"/>
</dbReference>
<dbReference type="InterPro" id="IPR043130">
    <property type="entry name" value="CDP-OH_PTrfase_TM_dom"/>
</dbReference>
<dbReference type="RefSeq" id="WP_182664691.1">
    <property type="nucleotide sequence ID" value="NZ_VKHS01000367.1"/>
</dbReference>
<keyword evidence="1 2" id="KW-0808">Transferase</keyword>
<feature type="transmembrane region" description="Helical" evidence="4">
    <location>
        <begin position="52"/>
        <end position="80"/>
    </location>
</feature>
<dbReference type="AlphaFoldDB" id="A0A7W3T4P1"/>
<evidence type="ECO:0000313" key="5">
    <source>
        <dbReference type="EMBL" id="MBB0230862.1"/>
    </source>
</evidence>
<dbReference type="InterPro" id="IPR000462">
    <property type="entry name" value="CDP-OH_P_trans"/>
</dbReference>
<accession>A0A7W3T4P1</accession>
<gene>
    <name evidence="5" type="ORF">FOE67_15395</name>
</gene>
<feature type="compositionally biased region" description="Basic and acidic residues" evidence="3">
    <location>
        <begin position="200"/>
        <end position="216"/>
    </location>
</feature>
<evidence type="ECO:0000256" key="4">
    <source>
        <dbReference type="SAM" id="Phobius"/>
    </source>
</evidence>
<feature type="region of interest" description="Disordered" evidence="3">
    <location>
        <begin position="194"/>
        <end position="255"/>
    </location>
</feature>
<dbReference type="GO" id="GO:0016780">
    <property type="term" value="F:phosphotransferase activity, for other substituted phosphate groups"/>
    <property type="evidence" value="ECO:0007669"/>
    <property type="project" value="InterPro"/>
</dbReference>
<name>A0A7W3T4P1_9ACTN</name>
<feature type="transmembrane region" description="Helical" evidence="4">
    <location>
        <begin position="311"/>
        <end position="330"/>
    </location>
</feature>
<evidence type="ECO:0000313" key="6">
    <source>
        <dbReference type="Proteomes" id="UP000530234"/>
    </source>
</evidence>
<protein>
    <submittedName>
        <fullName evidence="5">CDP-alcohol phosphatidyltransferase family protein</fullName>
    </submittedName>
</protein>
<evidence type="ECO:0000256" key="1">
    <source>
        <dbReference type="ARBA" id="ARBA00022679"/>
    </source>
</evidence>
<dbReference type="Pfam" id="PF01066">
    <property type="entry name" value="CDP-OH_P_transf"/>
    <property type="match status" value="1"/>
</dbReference>
<comment type="caution">
    <text evidence="5">The sequence shown here is derived from an EMBL/GenBank/DDBJ whole genome shotgun (WGS) entry which is preliminary data.</text>
</comment>
<feature type="compositionally biased region" description="Basic and acidic residues" evidence="3">
    <location>
        <begin position="346"/>
        <end position="360"/>
    </location>
</feature>
<reference evidence="6" key="1">
    <citation type="submission" date="2019-10" db="EMBL/GenBank/DDBJ databases">
        <title>Streptomyces sp. nov., a novel actinobacterium isolated from alkaline environment.</title>
        <authorList>
            <person name="Golinska P."/>
        </authorList>
    </citation>
    <scope>NUCLEOTIDE SEQUENCE [LARGE SCALE GENOMIC DNA]</scope>
    <source>
        <strain evidence="6">DSM 42108</strain>
    </source>
</reference>
<feature type="compositionally biased region" description="Low complexity" evidence="3">
    <location>
        <begin position="240"/>
        <end position="249"/>
    </location>
</feature>
<keyword evidence="4" id="KW-0472">Membrane</keyword>
<keyword evidence="4" id="KW-0812">Transmembrane</keyword>
<organism evidence="5 6">
    <name type="scientific">Streptomyces calidiresistens</name>
    <dbReference type="NCBI Taxonomy" id="1485586"/>
    <lineage>
        <taxon>Bacteria</taxon>
        <taxon>Bacillati</taxon>
        <taxon>Actinomycetota</taxon>
        <taxon>Actinomycetes</taxon>
        <taxon>Kitasatosporales</taxon>
        <taxon>Streptomycetaceae</taxon>
        <taxon>Streptomyces</taxon>
    </lineage>
</organism>
<keyword evidence="4" id="KW-1133">Transmembrane helix</keyword>
<proteinExistence type="inferred from homology"/>
<evidence type="ECO:0000256" key="3">
    <source>
        <dbReference type="SAM" id="MobiDB-lite"/>
    </source>
</evidence>
<dbReference type="GO" id="GO:0008654">
    <property type="term" value="P:phospholipid biosynthetic process"/>
    <property type="evidence" value="ECO:0007669"/>
    <property type="project" value="InterPro"/>
</dbReference>
<dbReference type="Gene3D" id="1.20.120.1760">
    <property type="match status" value="1"/>
</dbReference>